<dbReference type="Pfam" id="PF19890">
    <property type="entry name" value="DUF6363"/>
    <property type="match status" value="1"/>
</dbReference>
<dbReference type="EMBL" id="LGIQ01000009">
    <property type="protein sequence ID" value="KNB71328.1"/>
    <property type="molecule type" value="Genomic_DNA"/>
</dbReference>
<keyword evidence="1 4" id="KW-0378">Hydrolase</keyword>
<keyword evidence="3 4" id="KW-0443">Lipid metabolism</keyword>
<evidence type="ECO:0000313" key="6">
    <source>
        <dbReference type="EMBL" id="GED66397.1"/>
    </source>
</evidence>
<dbReference type="OrthoDB" id="9802424at2"/>
<keyword evidence="9" id="KW-1185">Reference proteome</keyword>
<dbReference type="PANTHER" id="PTHR14226">
    <property type="entry name" value="NEUROPATHY TARGET ESTERASE/SWISS CHEESE D.MELANOGASTER"/>
    <property type="match status" value="1"/>
</dbReference>
<evidence type="ECO:0000313" key="8">
    <source>
        <dbReference type="Proteomes" id="UP000036834"/>
    </source>
</evidence>
<feature type="short sequence motif" description="GXGXXG" evidence="4">
    <location>
        <begin position="10"/>
        <end position="15"/>
    </location>
</feature>
<dbReference type="STRING" id="54915.ADS79_21215"/>
<reference evidence="7" key="2">
    <citation type="submission" date="2015-07" db="EMBL/GenBank/DDBJ databases">
        <title>MeaNS - Measles Nucleotide Surveillance Program.</title>
        <authorList>
            <person name="Tran T."/>
            <person name="Druce J."/>
        </authorList>
    </citation>
    <scope>NUCLEOTIDE SEQUENCE</scope>
    <source>
        <strain evidence="7">DSM 9887</strain>
    </source>
</reference>
<dbReference type="CDD" id="cd07208">
    <property type="entry name" value="Pat_hypo_Ecoli_yjju_like"/>
    <property type="match status" value="1"/>
</dbReference>
<dbReference type="PANTHER" id="PTHR14226:SF25">
    <property type="entry name" value="PHOSPHOESTERASE"/>
    <property type="match status" value="1"/>
</dbReference>
<evidence type="ECO:0000256" key="1">
    <source>
        <dbReference type="ARBA" id="ARBA00022801"/>
    </source>
</evidence>
<name>A0A0K9YRI2_9BACL</name>
<evidence type="ECO:0000313" key="7">
    <source>
        <dbReference type="EMBL" id="KNB71328.1"/>
    </source>
</evidence>
<comment type="caution">
    <text evidence="7">The sequence shown here is derived from an EMBL/GenBank/DDBJ whole genome shotgun (WGS) entry which is preliminary data.</text>
</comment>
<evidence type="ECO:0000256" key="4">
    <source>
        <dbReference type="PROSITE-ProRule" id="PRU01161"/>
    </source>
</evidence>
<organism evidence="7 8">
    <name type="scientific">Brevibacillus reuszeri</name>
    <dbReference type="NCBI Taxonomy" id="54915"/>
    <lineage>
        <taxon>Bacteria</taxon>
        <taxon>Bacillati</taxon>
        <taxon>Bacillota</taxon>
        <taxon>Bacilli</taxon>
        <taxon>Bacillales</taxon>
        <taxon>Paenibacillaceae</taxon>
        <taxon>Brevibacillus</taxon>
    </lineage>
</organism>
<dbReference type="Proteomes" id="UP000319578">
    <property type="component" value="Unassembled WGS sequence"/>
</dbReference>
<dbReference type="RefSeq" id="WP_049740361.1">
    <property type="nucleotide sequence ID" value="NZ_BJON01000002.1"/>
</dbReference>
<feature type="short sequence motif" description="DGA/G" evidence="4">
    <location>
        <begin position="159"/>
        <end position="161"/>
    </location>
</feature>
<reference evidence="8" key="1">
    <citation type="submission" date="2015-07" db="EMBL/GenBank/DDBJ databases">
        <title>Genome sequencing project for genomic taxonomy and phylogenomics of Bacillus-like bacteria.</title>
        <authorList>
            <person name="Liu B."/>
            <person name="Wang J."/>
            <person name="Zhu Y."/>
            <person name="Liu G."/>
            <person name="Chen Q."/>
            <person name="Chen Z."/>
            <person name="Lan J."/>
            <person name="Che J."/>
            <person name="Ge C."/>
            <person name="Shi H."/>
            <person name="Pan Z."/>
            <person name="Liu X."/>
        </authorList>
    </citation>
    <scope>NUCLEOTIDE SEQUENCE [LARGE SCALE GENOMIC DNA]</scope>
    <source>
        <strain evidence="8">DSM 9887</strain>
    </source>
</reference>
<accession>A0A0K9YRI2</accession>
<dbReference type="PROSITE" id="PS51635">
    <property type="entry name" value="PNPLA"/>
    <property type="match status" value="1"/>
</dbReference>
<dbReference type="GO" id="GO:0016042">
    <property type="term" value="P:lipid catabolic process"/>
    <property type="evidence" value="ECO:0007669"/>
    <property type="project" value="UniProtKB-UniRule"/>
</dbReference>
<evidence type="ECO:0000256" key="2">
    <source>
        <dbReference type="ARBA" id="ARBA00022963"/>
    </source>
</evidence>
<dbReference type="InterPro" id="IPR050301">
    <property type="entry name" value="NTE"/>
</dbReference>
<sequence length="285" mass="32495">MEKVGLVLQGGGMRGIYTAGVLDYFMEQDLYIPYVIAVSAGACNGAAYLARQHGLGKIMHTKYIHDPRYFNLAHLFSSKPLFGMDFIFDEIPHKLEPFAFERFREATEQFVVVATDCATGEAVFFGKEECDNLFHVIRASCSLPFVSSKVVINGRELWDGGITHPVPLQKSLLDGNQRNIVILTSSSAPGWIVRNLWRVERFFTGCNQLQQALIRHFRMFIEALEQVRQLQREGKAFVIAPPEGSFIRGFERRQEKLLHYYNQGYEDAQSSYVRLQTWLKQNGDG</sequence>
<dbReference type="InterPro" id="IPR016035">
    <property type="entry name" value="Acyl_Trfase/lysoPLipase"/>
</dbReference>
<evidence type="ECO:0000313" key="9">
    <source>
        <dbReference type="Proteomes" id="UP000319578"/>
    </source>
</evidence>
<proteinExistence type="predicted"/>
<dbReference type="InterPro" id="IPR037483">
    <property type="entry name" value="YjjU-like"/>
</dbReference>
<dbReference type="EMBL" id="BJON01000002">
    <property type="protein sequence ID" value="GED66397.1"/>
    <property type="molecule type" value="Genomic_DNA"/>
</dbReference>
<dbReference type="InterPro" id="IPR045943">
    <property type="entry name" value="DUF6363"/>
</dbReference>
<evidence type="ECO:0000259" key="5">
    <source>
        <dbReference type="PROSITE" id="PS51635"/>
    </source>
</evidence>
<dbReference type="Gene3D" id="3.40.1090.10">
    <property type="entry name" value="Cytosolic phospholipase A2 catalytic domain"/>
    <property type="match status" value="2"/>
</dbReference>
<dbReference type="GO" id="GO:0016787">
    <property type="term" value="F:hydrolase activity"/>
    <property type="evidence" value="ECO:0007669"/>
    <property type="project" value="UniProtKB-UniRule"/>
</dbReference>
<keyword evidence="2 4" id="KW-0442">Lipid degradation</keyword>
<dbReference type="SUPFAM" id="SSF52151">
    <property type="entry name" value="FabD/lysophospholipase-like"/>
    <property type="match status" value="1"/>
</dbReference>
<dbReference type="InterPro" id="IPR002641">
    <property type="entry name" value="PNPLA_dom"/>
</dbReference>
<evidence type="ECO:0000256" key="3">
    <source>
        <dbReference type="ARBA" id="ARBA00023098"/>
    </source>
</evidence>
<protein>
    <submittedName>
        <fullName evidence="7">Alpha/beta hydrolase</fullName>
    </submittedName>
    <submittedName>
        <fullName evidence="6">Patatin family protein</fullName>
    </submittedName>
</protein>
<comment type="caution">
    <text evidence="4">Lacks conserved residue(s) required for the propagation of feature annotation.</text>
</comment>
<dbReference type="AlphaFoldDB" id="A0A0K9YRI2"/>
<dbReference type="Proteomes" id="UP000036834">
    <property type="component" value="Unassembled WGS sequence"/>
</dbReference>
<feature type="domain" description="PNPLA" evidence="5">
    <location>
        <begin position="6"/>
        <end position="172"/>
    </location>
</feature>
<dbReference type="PATRIC" id="fig|54915.3.peg.3373"/>
<dbReference type="Pfam" id="PF01734">
    <property type="entry name" value="Patatin"/>
    <property type="match status" value="1"/>
</dbReference>
<gene>
    <name evidence="7" type="ORF">ADS79_21215</name>
    <name evidence="6" type="ORF">BRE01_00990</name>
</gene>
<reference evidence="6 9" key="3">
    <citation type="submission" date="2019-06" db="EMBL/GenBank/DDBJ databases">
        <title>Whole genome shotgun sequence of Brevibacillus reuszeri NBRC 15719.</title>
        <authorList>
            <person name="Hosoyama A."/>
            <person name="Uohara A."/>
            <person name="Ohji S."/>
            <person name="Ichikawa N."/>
        </authorList>
    </citation>
    <scope>NUCLEOTIDE SEQUENCE [LARGE SCALE GENOMIC DNA]</scope>
    <source>
        <strain evidence="6 9">NBRC 15719</strain>
    </source>
</reference>
<feature type="active site" description="Nucleophile" evidence="4">
    <location>
        <position position="39"/>
    </location>
</feature>
<feature type="active site" description="Proton acceptor" evidence="4">
    <location>
        <position position="159"/>
    </location>
</feature>